<feature type="domain" description="Plastocyanin-like" evidence="12">
    <location>
        <begin position="314"/>
        <end position="444"/>
    </location>
</feature>
<evidence type="ECO:0000259" key="13">
    <source>
        <dbReference type="Pfam" id="PF07731"/>
    </source>
</evidence>
<evidence type="ECO:0000256" key="2">
    <source>
        <dbReference type="ARBA" id="ARBA00001935"/>
    </source>
</evidence>
<dbReference type="PANTHER" id="PTHR11709">
    <property type="entry name" value="MULTI-COPPER OXIDASE"/>
    <property type="match status" value="1"/>
</dbReference>
<dbReference type="InterPro" id="IPR008972">
    <property type="entry name" value="Cupredoxin"/>
</dbReference>
<dbReference type="CDD" id="cd13901">
    <property type="entry name" value="CuRO_3_MaLCC_like"/>
    <property type="match status" value="1"/>
</dbReference>
<evidence type="ECO:0000313" key="15">
    <source>
        <dbReference type="EMBL" id="KAK5088674.1"/>
    </source>
</evidence>
<organism evidence="15 16">
    <name type="scientific">Lithohypha guttulata</name>
    <dbReference type="NCBI Taxonomy" id="1690604"/>
    <lineage>
        <taxon>Eukaryota</taxon>
        <taxon>Fungi</taxon>
        <taxon>Dikarya</taxon>
        <taxon>Ascomycota</taxon>
        <taxon>Pezizomycotina</taxon>
        <taxon>Eurotiomycetes</taxon>
        <taxon>Chaetothyriomycetidae</taxon>
        <taxon>Chaetothyriales</taxon>
        <taxon>Trichomeriaceae</taxon>
        <taxon>Lithohypha</taxon>
    </lineage>
</organism>
<dbReference type="Pfam" id="PF07732">
    <property type="entry name" value="Cu-oxidase_3"/>
    <property type="match status" value="1"/>
</dbReference>
<keyword evidence="7" id="KW-0186">Copper</keyword>
<dbReference type="InterPro" id="IPR045087">
    <property type="entry name" value="Cu-oxidase_fam"/>
</dbReference>
<evidence type="ECO:0000313" key="16">
    <source>
        <dbReference type="Proteomes" id="UP001309876"/>
    </source>
</evidence>
<evidence type="ECO:0000256" key="1">
    <source>
        <dbReference type="ARBA" id="ARBA00000349"/>
    </source>
</evidence>
<dbReference type="AlphaFoldDB" id="A0AAN7T3Z7"/>
<evidence type="ECO:0000256" key="11">
    <source>
        <dbReference type="SAM" id="SignalP"/>
    </source>
</evidence>
<keyword evidence="9" id="KW-0439">Lignin degradation</keyword>
<keyword evidence="16" id="KW-1185">Reference proteome</keyword>
<dbReference type="CDD" id="cd13880">
    <property type="entry name" value="CuRO_2_MaLCC_like"/>
    <property type="match status" value="1"/>
</dbReference>
<evidence type="ECO:0000256" key="7">
    <source>
        <dbReference type="ARBA" id="ARBA00023008"/>
    </source>
</evidence>
<evidence type="ECO:0000259" key="12">
    <source>
        <dbReference type="Pfam" id="PF00394"/>
    </source>
</evidence>
<dbReference type="SUPFAM" id="SSF49503">
    <property type="entry name" value="Cupredoxins"/>
    <property type="match status" value="3"/>
</dbReference>
<feature type="region of interest" description="Disordered" evidence="10">
    <location>
        <begin position="47"/>
        <end position="76"/>
    </location>
</feature>
<dbReference type="FunFam" id="2.60.40.420:FF:000045">
    <property type="entry name" value="Laccase 2"/>
    <property type="match status" value="1"/>
</dbReference>
<dbReference type="Pfam" id="PF00394">
    <property type="entry name" value="Cu-oxidase"/>
    <property type="match status" value="1"/>
</dbReference>
<keyword evidence="5" id="KW-0479">Metal-binding</keyword>
<reference evidence="15 16" key="1">
    <citation type="submission" date="2023-08" db="EMBL/GenBank/DDBJ databases">
        <title>Black Yeasts Isolated from many extreme environments.</title>
        <authorList>
            <person name="Coleine C."/>
            <person name="Stajich J.E."/>
            <person name="Selbmann L."/>
        </authorList>
    </citation>
    <scope>NUCLEOTIDE SEQUENCE [LARGE SCALE GENOMIC DNA]</scope>
    <source>
        <strain evidence="15 16">CCFEE 5910</strain>
    </source>
</reference>
<gene>
    <name evidence="15" type="ORF">LTR05_002894</name>
</gene>
<dbReference type="InterPro" id="IPR011706">
    <property type="entry name" value="Cu-oxidase_C"/>
</dbReference>
<evidence type="ECO:0000256" key="8">
    <source>
        <dbReference type="ARBA" id="ARBA00023180"/>
    </source>
</evidence>
<evidence type="ECO:0000256" key="6">
    <source>
        <dbReference type="ARBA" id="ARBA00023002"/>
    </source>
</evidence>
<dbReference type="EMBL" id="JAVRRJ010000002">
    <property type="protein sequence ID" value="KAK5088674.1"/>
    <property type="molecule type" value="Genomic_DNA"/>
</dbReference>
<dbReference type="EC" id="1.10.3.2" evidence="4"/>
<evidence type="ECO:0000256" key="9">
    <source>
        <dbReference type="ARBA" id="ARBA00023185"/>
    </source>
</evidence>
<feature type="chain" id="PRO_5043035438" description="laccase" evidence="11">
    <location>
        <begin position="20"/>
        <end position="723"/>
    </location>
</feature>
<evidence type="ECO:0000256" key="10">
    <source>
        <dbReference type="SAM" id="MobiDB-lite"/>
    </source>
</evidence>
<name>A0AAN7T3Z7_9EURO</name>
<dbReference type="InterPro" id="IPR002355">
    <property type="entry name" value="Cu_oxidase_Cu_BS"/>
</dbReference>
<feature type="domain" description="Plastocyanin-like" evidence="13">
    <location>
        <begin position="528"/>
        <end position="642"/>
    </location>
</feature>
<dbReference type="PROSITE" id="PS00079">
    <property type="entry name" value="MULTICOPPER_OXIDASE1"/>
    <property type="match status" value="1"/>
</dbReference>
<dbReference type="InterPro" id="IPR001117">
    <property type="entry name" value="Cu-oxidase_2nd"/>
</dbReference>
<sequence>MKVTDILVAAVALAAGAEAQRPGAQRPNFASRVSSFFVGTTLTSRPTANPFAPSAASSSSGLRNPNIPSGQTQTASVTSLGQLPSIVPTIPSATSSVPLSTATVISGSNSTTGTNVTTSSNTTSCIQDAKSNPGLANSAQHRCSWGPGFDINTNYYTTWPNTGKTVKYTLTITNGTISPQGDRKLGFLVNGQSPGPTITADWGDMLEITVVNNLQHNGTSIHWHGLVQQNGNDQDGIGGVTQCPIAPGDSMTYKFQATQYGSSWYHSHFSSQYGEGVRGPIVINGPTSANYDVDLGTVMITDDYALTAFQETWLASRFGPPTAINYLLNGQNVKVDGSAGQRSKWTFTPGLKHKIRIINAAVDHQYKVQIDQHDLLVVAMDFIPLNPYSTKELSLSTGQRYDIIVEAKQPVGNYWFRALKAGDCSFGANDGTGNANGIISYTGASGALPTSRLTTTHSNACVDEPISVLKPVFALNVDSAPFTSAVSSLGVGVGTVRTTNDTVFQWNIGGISQVIDWSAPVLQSSVASVNQFDTARHIVSLPTANVWTYWVLQNQFFAPHPMHLHGHDFFILGTGTGTFSASANLGQLNFTNPPRRDTVQLTSQGWAVVAFKTDNPGAWLLHCHISWHAAGGLSLGFLERPSEIPSMYGNKVNSQAYKNTCSNWKTYAATMVYHQDDSGLKKRETIGGNVELEMEVMDEMPERRALEKTVVRREVSHWGNQAY</sequence>
<protein>
    <recommendedName>
        <fullName evidence="4">laccase</fullName>
        <ecNumber evidence="4">1.10.3.2</ecNumber>
    </recommendedName>
</protein>
<keyword evidence="11" id="KW-0732">Signal</keyword>
<proteinExistence type="inferred from homology"/>
<dbReference type="GO" id="GO:0005507">
    <property type="term" value="F:copper ion binding"/>
    <property type="evidence" value="ECO:0007669"/>
    <property type="project" value="InterPro"/>
</dbReference>
<dbReference type="Pfam" id="PF07731">
    <property type="entry name" value="Cu-oxidase_2"/>
    <property type="match status" value="1"/>
</dbReference>
<comment type="caution">
    <text evidence="15">The sequence shown here is derived from an EMBL/GenBank/DDBJ whole genome shotgun (WGS) entry which is preliminary data.</text>
</comment>
<comment type="similarity">
    <text evidence="3">Belongs to the multicopper oxidase family.</text>
</comment>
<dbReference type="PROSITE" id="PS00080">
    <property type="entry name" value="MULTICOPPER_OXIDASE2"/>
    <property type="match status" value="1"/>
</dbReference>
<keyword evidence="6" id="KW-0560">Oxidoreductase</keyword>
<feature type="domain" description="Plastocyanin-like" evidence="14">
    <location>
        <begin position="172"/>
        <end position="286"/>
    </location>
</feature>
<dbReference type="CDD" id="cd13854">
    <property type="entry name" value="CuRO_1_MaLCC_like"/>
    <property type="match status" value="1"/>
</dbReference>
<keyword evidence="8" id="KW-0325">Glycoprotein</keyword>
<dbReference type="GO" id="GO:0052716">
    <property type="term" value="F:hydroquinone:oxygen oxidoreductase activity"/>
    <property type="evidence" value="ECO:0007669"/>
    <property type="project" value="UniProtKB-EC"/>
</dbReference>
<evidence type="ECO:0000259" key="14">
    <source>
        <dbReference type="Pfam" id="PF07732"/>
    </source>
</evidence>
<accession>A0AAN7T3Z7</accession>
<dbReference type="Proteomes" id="UP001309876">
    <property type="component" value="Unassembled WGS sequence"/>
</dbReference>
<dbReference type="PANTHER" id="PTHR11709:SF87">
    <property type="entry name" value="LACCASE"/>
    <property type="match status" value="1"/>
</dbReference>
<evidence type="ECO:0000256" key="5">
    <source>
        <dbReference type="ARBA" id="ARBA00022723"/>
    </source>
</evidence>
<dbReference type="GO" id="GO:0046274">
    <property type="term" value="P:lignin catabolic process"/>
    <property type="evidence" value="ECO:0007669"/>
    <property type="project" value="UniProtKB-KW"/>
</dbReference>
<feature type="signal peptide" evidence="11">
    <location>
        <begin position="1"/>
        <end position="19"/>
    </location>
</feature>
<dbReference type="InterPro" id="IPR011707">
    <property type="entry name" value="Cu-oxidase-like_N"/>
</dbReference>
<dbReference type="Gene3D" id="2.60.40.420">
    <property type="entry name" value="Cupredoxins - blue copper proteins"/>
    <property type="match status" value="3"/>
</dbReference>
<comment type="catalytic activity">
    <reaction evidence="1">
        <text>4 hydroquinone + O2 = 4 benzosemiquinone + 2 H2O</text>
        <dbReference type="Rhea" id="RHEA:11276"/>
        <dbReference type="ChEBI" id="CHEBI:15377"/>
        <dbReference type="ChEBI" id="CHEBI:15379"/>
        <dbReference type="ChEBI" id="CHEBI:17594"/>
        <dbReference type="ChEBI" id="CHEBI:17977"/>
        <dbReference type="EC" id="1.10.3.2"/>
    </reaction>
</comment>
<dbReference type="InterPro" id="IPR033138">
    <property type="entry name" value="Cu_oxidase_CS"/>
</dbReference>
<feature type="compositionally biased region" description="Polar residues" evidence="10">
    <location>
        <begin position="61"/>
        <end position="76"/>
    </location>
</feature>
<dbReference type="FunFam" id="2.60.40.420:FF:000021">
    <property type="entry name" value="Extracellular dihydrogeodin oxidase/laccase"/>
    <property type="match status" value="1"/>
</dbReference>
<evidence type="ECO:0000256" key="4">
    <source>
        <dbReference type="ARBA" id="ARBA00012297"/>
    </source>
</evidence>
<evidence type="ECO:0000256" key="3">
    <source>
        <dbReference type="ARBA" id="ARBA00010609"/>
    </source>
</evidence>
<comment type="cofactor">
    <cofactor evidence="2">
        <name>Cu cation</name>
        <dbReference type="ChEBI" id="CHEBI:23378"/>
    </cofactor>
</comment>